<dbReference type="InterPro" id="IPR057739">
    <property type="entry name" value="Glyco_hydro_29_N"/>
</dbReference>
<dbReference type="GO" id="GO:0006004">
    <property type="term" value="P:fucose metabolic process"/>
    <property type="evidence" value="ECO:0007669"/>
    <property type="project" value="TreeGrafter"/>
</dbReference>
<dbReference type="InterPro" id="IPR000933">
    <property type="entry name" value="Glyco_hydro_29"/>
</dbReference>
<feature type="signal peptide" evidence="6">
    <location>
        <begin position="1"/>
        <end position="21"/>
    </location>
</feature>
<keyword evidence="10" id="KW-1185">Reference proteome</keyword>
<dbReference type="SUPFAM" id="SSF51445">
    <property type="entry name" value="(Trans)glycosidases"/>
    <property type="match status" value="1"/>
</dbReference>
<dbReference type="RefSeq" id="WP_353545916.1">
    <property type="nucleotide sequence ID" value="NZ_JAGKSB010000002.1"/>
</dbReference>
<comment type="caution">
    <text evidence="9">The sequence shown here is derived from an EMBL/GenBank/DDBJ whole genome shotgun (WGS) entry which is preliminary data.</text>
</comment>
<dbReference type="PANTHER" id="PTHR10030">
    <property type="entry name" value="ALPHA-L-FUCOSIDASE"/>
    <property type="match status" value="1"/>
</dbReference>
<dbReference type="InterPro" id="IPR000421">
    <property type="entry name" value="FA58C"/>
</dbReference>
<dbReference type="AlphaFoldDB" id="A0A8T4H7T7"/>
<evidence type="ECO:0000259" key="7">
    <source>
        <dbReference type="Pfam" id="PF00754"/>
    </source>
</evidence>
<proteinExistence type="inferred from homology"/>
<dbReference type="InterPro" id="IPR017853">
    <property type="entry name" value="GH"/>
</dbReference>
<dbReference type="GO" id="GO:0016139">
    <property type="term" value="P:glycoside catabolic process"/>
    <property type="evidence" value="ECO:0007669"/>
    <property type="project" value="TreeGrafter"/>
</dbReference>
<feature type="chain" id="PRO_5035930335" description="alpha-L-fucosidase" evidence="6">
    <location>
        <begin position="22"/>
        <end position="634"/>
    </location>
</feature>
<reference evidence="9" key="1">
    <citation type="submission" date="2021-03" db="EMBL/GenBank/DDBJ databases">
        <authorList>
            <person name="Lu T."/>
            <person name="Wang Q."/>
            <person name="Han X."/>
        </authorList>
    </citation>
    <scope>NUCLEOTIDE SEQUENCE</scope>
    <source>
        <strain evidence="9">WQ 2009</strain>
    </source>
</reference>
<gene>
    <name evidence="9" type="ORF">J5U18_02450</name>
</gene>
<dbReference type="Gene3D" id="2.60.120.260">
    <property type="entry name" value="Galactose-binding domain-like"/>
    <property type="match status" value="2"/>
</dbReference>
<evidence type="ECO:0000256" key="1">
    <source>
        <dbReference type="ARBA" id="ARBA00007951"/>
    </source>
</evidence>
<evidence type="ECO:0000256" key="5">
    <source>
        <dbReference type="ARBA" id="ARBA00023295"/>
    </source>
</evidence>
<dbReference type="Pfam" id="PF01120">
    <property type="entry name" value="Alpha_L_fucos"/>
    <property type="match status" value="1"/>
</dbReference>
<evidence type="ECO:0000256" key="3">
    <source>
        <dbReference type="ARBA" id="ARBA00022729"/>
    </source>
</evidence>
<dbReference type="GO" id="GO:0004560">
    <property type="term" value="F:alpha-L-fucosidase activity"/>
    <property type="evidence" value="ECO:0007669"/>
    <property type="project" value="InterPro"/>
</dbReference>
<dbReference type="Proteomes" id="UP000679691">
    <property type="component" value="Unassembled WGS sequence"/>
</dbReference>
<dbReference type="EMBL" id="JAGKSB010000002">
    <property type="protein sequence ID" value="MBP3942433.1"/>
    <property type="molecule type" value="Genomic_DNA"/>
</dbReference>
<keyword evidence="5" id="KW-0326">Glycosidase</keyword>
<dbReference type="Gene3D" id="3.20.20.80">
    <property type="entry name" value="Glycosidases"/>
    <property type="match status" value="1"/>
</dbReference>
<dbReference type="EC" id="3.2.1.51" evidence="2"/>
<dbReference type="PANTHER" id="PTHR10030:SF37">
    <property type="entry name" value="ALPHA-L-FUCOSIDASE-RELATED"/>
    <property type="match status" value="1"/>
</dbReference>
<evidence type="ECO:0000313" key="9">
    <source>
        <dbReference type="EMBL" id="MBP3942433.1"/>
    </source>
</evidence>
<evidence type="ECO:0000256" key="6">
    <source>
        <dbReference type="SAM" id="SignalP"/>
    </source>
</evidence>
<keyword evidence="3 6" id="KW-0732">Signal</keyword>
<keyword evidence="4" id="KW-0378">Hydrolase</keyword>
<sequence length="634" mass="70465">MFLSALNLLFAGLLLPGSAIPDQPLKPFGAVPSERQLKWHEMEMYCLIHFTPTTYQNKEWGYGDADPKIFNPSKFDAQQIANAAAAGGFKGLISVAKHHDGFCLWPTKTTNYSVASSPWKQGKGDMVADFMKASHKAQLAFGVYLSAWDRNDTRYGTAAYADAYRAQLTELMTNYGPLFTSWHDGANGGDGYYGGLNEKRVIDRSTYYAWHEKTWPIVRSLQPNAMIFSDVGPDMRWVGNERGMAGETSWSTLTPKGIDGKPPVPGLVQEKNLTSGDRLGEQWIPAECDVPQRPGWFYHADQDLKVKTPNQLFAIYVESVGRGGAMNLGLAPTPEGILHANDVQSLVAFGDKLKKTFSRNYAKNAQLKASNTRDGQPVEAVLDADRYSYWATKDGVHQASLELTLPEQQSFDLIQIRENIKLGQRLDSVLVEVAEGTQWKPLAKATSIGANRLIHLSKEVKTAKLRFHFFAPVAITVSDIGLFKVAEAPFSFTTKTQENYKNAKVTLTNAAQLGIKAEALLDNNSATTVQTKKYAQGFIFAFPKETNVRGLRYTPTGNMPQQAIAKYTIYRSEDGKKFTEVQQGEFANIKANPIPQELPLNLQKVKFLKFVPTALVQSNEVNLADIIFYEEDTK</sequence>
<evidence type="ECO:0000256" key="4">
    <source>
        <dbReference type="ARBA" id="ARBA00022801"/>
    </source>
</evidence>
<feature type="domain" description="Glycoside hydrolase family 29 N-terminal" evidence="8">
    <location>
        <begin position="36"/>
        <end position="354"/>
    </location>
</feature>
<dbReference type="GO" id="GO:0005764">
    <property type="term" value="C:lysosome"/>
    <property type="evidence" value="ECO:0007669"/>
    <property type="project" value="TreeGrafter"/>
</dbReference>
<organism evidence="9 10">
    <name type="scientific">Rhinopithecimicrobium faecis</name>
    <dbReference type="NCBI Taxonomy" id="2820698"/>
    <lineage>
        <taxon>Bacteria</taxon>
        <taxon>Pseudomonadati</taxon>
        <taxon>Bacteroidota</taxon>
        <taxon>Sphingobacteriia</taxon>
        <taxon>Sphingobacteriales</taxon>
        <taxon>Sphingobacteriaceae</taxon>
        <taxon>Rhinopithecimicrobium</taxon>
    </lineage>
</organism>
<evidence type="ECO:0000313" key="10">
    <source>
        <dbReference type="Proteomes" id="UP000679691"/>
    </source>
</evidence>
<evidence type="ECO:0000256" key="2">
    <source>
        <dbReference type="ARBA" id="ARBA00012662"/>
    </source>
</evidence>
<dbReference type="Pfam" id="PF00754">
    <property type="entry name" value="F5_F8_type_C"/>
    <property type="match status" value="1"/>
</dbReference>
<accession>A0A8T4H7T7</accession>
<feature type="domain" description="F5/8 type C" evidence="7">
    <location>
        <begin position="514"/>
        <end position="620"/>
    </location>
</feature>
<dbReference type="SUPFAM" id="SSF49785">
    <property type="entry name" value="Galactose-binding domain-like"/>
    <property type="match status" value="2"/>
</dbReference>
<dbReference type="InterPro" id="IPR008979">
    <property type="entry name" value="Galactose-bd-like_sf"/>
</dbReference>
<dbReference type="SMART" id="SM00812">
    <property type="entry name" value="Alpha_L_fucos"/>
    <property type="match status" value="1"/>
</dbReference>
<protein>
    <recommendedName>
        <fullName evidence="2">alpha-L-fucosidase</fullName>
        <ecNumber evidence="2">3.2.1.51</ecNumber>
    </recommendedName>
</protein>
<comment type="similarity">
    <text evidence="1">Belongs to the glycosyl hydrolase 29 family.</text>
</comment>
<evidence type="ECO:0000259" key="8">
    <source>
        <dbReference type="Pfam" id="PF01120"/>
    </source>
</evidence>
<name>A0A8T4H7T7_9SPHI</name>